<proteinExistence type="predicted"/>
<feature type="chain" id="PRO_5005202424" description="Carbohydrate-binding module family 19 domain-containing protein" evidence="2">
    <location>
        <begin position="19"/>
        <end position="547"/>
    </location>
</feature>
<feature type="region of interest" description="Disordered" evidence="1">
    <location>
        <begin position="338"/>
        <end position="402"/>
    </location>
</feature>
<feature type="region of interest" description="Disordered" evidence="1">
    <location>
        <begin position="219"/>
        <end position="244"/>
    </location>
</feature>
<feature type="compositionally biased region" description="Basic and acidic residues" evidence="1">
    <location>
        <begin position="389"/>
        <end position="398"/>
    </location>
</feature>
<sequence length="547" mass="54231">MFISKYLVTLAILAATHAAPLEKRIAQTIADSTAKWEQACLAAGGGQQCNPQSQASFSTLLAAAGPCDQQNQGDAMIDLAKQLNNDPDMITLTQIFVQQPRNSPDSLSVPYCEQAPKNAELNGLFQCQFQGANLALFTGNVAVGGAGTIPFEQSSPLSPPGSCPANPAGPIAAGSQLTDITNDPGVGESTSSSSSTSSVASASSAASSSDATVASSSSAAASSASSSASKSTNGAHEHKGHEPSRHHLRAAFTLQNGLDAQQLNAQFETLTTASPCTDGTSACVNGQFAQCSGGKFALSSCSSGLQCVALPLVNSAGTSITCDTLADAEARITATGATGGLTGTGSAQAAPAAEIPAANASPSAPAAATTTTASSSTTGATKSTGSHGESPKHSNHGDSKHHRRAAFTLQNGLDAQTLNAEFETLTTSSACTDGTSACVNGQFAQCSGGKFALSSCSAGLQCVALPLVNSAGTSITCDTLSDAEARIAATGATGGLTGSGATPSTSEVTSSVAPASASSSSSKVVNSNGSGDREASNHKAHGSQKHF</sequence>
<organism evidence="3 4">
    <name type="scientific">Schizopora paradoxa</name>
    <dbReference type="NCBI Taxonomy" id="27342"/>
    <lineage>
        <taxon>Eukaryota</taxon>
        <taxon>Fungi</taxon>
        <taxon>Dikarya</taxon>
        <taxon>Basidiomycota</taxon>
        <taxon>Agaricomycotina</taxon>
        <taxon>Agaricomycetes</taxon>
        <taxon>Hymenochaetales</taxon>
        <taxon>Schizoporaceae</taxon>
        <taxon>Schizopora</taxon>
    </lineage>
</organism>
<keyword evidence="2" id="KW-0732">Signal</keyword>
<feature type="compositionally biased region" description="Low complexity" evidence="1">
    <location>
        <begin position="344"/>
        <end position="388"/>
    </location>
</feature>
<keyword evidence="4" id="KW-1185">Reference proteome</keyword>
<evidence type="ECO:0008006" key="5">
    <source>
        <dbReference type="Google" id="ProtNLM"/>
    </source>
</evidence>
<dbReference type="InParanoid" id="A0A0H2ST26"/>
<accession>A0A0H2ST26</accession>
<feature type="region of interest" description="Disordered" evidence="1">
    <location>
        <begin position="152"/>
        <end position="198"/>
    </location>
</feature>
<name>A0A0H2ST26_9AGAM</name>
<feature type="compositionally biased region" description="Low complexity" evidence="1">
    <location>
        <begin position="189"/>
        <end position="198"/>
    </location>
</feature>
<dbReference type="OrthoDB" id="2362516at2759"/>
<feature type="compositionally biased region" description="Basic and acidic residues" evidence="1">
    <location>
        <begin position="235"/>
        <end position="244"/>
    </location>
</feature>
<dbReference type="AlphaFoldDB" id="A0A0H2ST26"/>
<feature type="compositionally biased region" description="Low complexity" evidence="1">
    <location>
        <begin position="499"/>
        <end position="530"/>
    </location>
</feature>
<evidence type="ECO:0000313" key="4">
    <source>
        <dbReference type="Proteomes" id="UP000053477"/>
    </source>
</evidence>
<evidence type="ECO:0000256" key="1">
    <source>
        <dbReference type="SAM" id="MobiDB-lite"/>
    </source>
</evidence>
<evidence type="ECO:0000313" key="3">
    <source>
        <dbReference type="EMBL" id="KLO20291.1"/>
    </source>
</evidence>
<gene>
    <name evidence="3" type="ORF">SCHPADRAFT_38915</name>
</gene>
<feature type="region of interest" description="Disordered" evidence="1">
    <location>
        <begin position="492"/>
        <end position="547"/>
    </location>
</feature>
<dbReference type="EMBL" id="KQ085883">
    <property type="protein sequence ID" value="KLO20291.1"/>
    <property type="molecule type" value="Genomic_DNA"/>
</dbReference>
<protein>
    <recommendedName>
        <fullName evidence="5">Carbohydrate-binding module family 19 domain-containing protein</fullName>
    </recommendedName>
</protein>
<feature type="compositionally biased region" description="Low complexity" evidence="1">
    <location>
        <begin position="219"/>
        <end position="232"/>
    </location>
</feature>
<feature type="compositionally biased region" description="Basic residues" evidence="1">
    <location>
        <begin position="538"/>
        <end position="547"/>
    </location>
</feature>
<dbReference type="Proteomes" id="UP000053477">
    <property type="component" value="Unassembled WGS sequence"/>
</dbReference>
<reference evidence="3 4" key="1">
    <citation type="submission" date="2015-04" db="EMBL/GenBank/DDBJ databases">
        <title>Complete genome sequence of Schizopora paradoxa KUC8140, a cosmopolitan wood degrader in East Asia.</title>
        <authorList>
            <consortium name="DOE Joint Genome Institute"/>
            <person name="Min B."/>
            <person name="Park H."/>
            <person name="Jang Y."/>
            <person name="Kim J.-J."/>
            <person name="Kim K.H."/>
            <person name="Pangilinan J."/>
            <person name="Lipzen A."/>
            <person name="Riley R."/>
            <person name="Grigoriev I.V."/>
            <person name="Spatafora J.W."/>
            <person name="Choi I.-G."/>
        </authorList>
    </citation>
    <scope>NUCLEOTIDE SEQUENCE [LARGE SCALE GENOMIC DNA]</scope>
    <source>
        <strain evidence="3 4">KUC8140</strain>
    </source>
</reference>
<feature type="signal peptide" evidence="2">
    <location>
        <begin position="1"/>
        <end position="18"/>
    </location>
</feature>
<evidence type="ECO:0000256" key="2">
    <source>
        <dbReference type="SAM" id="SignalP"/>
    </source>
</evidence>